<organism evidence="1 2">
    <name type="scientific">Eumeta variegata</name>
    <name type="common">Bagworm moth</name>
    <name type="synonym">Eumeta japonica</name>
    <dbReference type="NCBI Taxonomy" id="151549"/>
    <lineage>
        <taxon>Eukaryota</taxon>
        <taxon>Metazoa</taxon>
        <taxon>Ecdysozoa</taxon>
        <taxon>Arthropoda</taxon>
        <taxon>Hexapoda</taxon>
        <taxon>Insecta</taxon>
        <taxon>Pterygota</taxon>
        <taxon>Neoptera</taxon>
        <taxon>Endopterygota</taxon>
        <taxon>Lepidoptera</taxon>
        <taxon>Glossata</taxon>
        <taxon>Ditrysia</taxon>
        <taxon>Tineoidea</taxon>
        <taxon>Psychidae</taxon>
        <taxon>Oiketicinae</taxon>
        <taxon>Eumeta</taxon>
    </lineage>
</organism>
<reference evidence="1 2" key="1">
    <citation type="journal article" date="2019" name="Commun. Biol.">
        <title>The bagworm genome reveals a unique fibroin gene that provides high tensile strength.</title>
        <authorList>
            <person name="Kono N."/>
            <person name="Nakamura H."/>
            <person name="Ohtoshi R."/>
            <person name="Tomita M."/>
            <person name="Numata K."/>
            <person name="Arakawa K."/>
        </authorList>
    </citation>
    <scope>NUCLEOTIDE SEQUENCE [LARGE SCALE GENOMIC DNA]</scope>
</reference>
<evidence type="ECO:0000313" key="2">
    <source>
        <dbReference type="Proteomes" id="UP000299102"/>
    </source>
</evidence>
<dbReference type="AlphaFoldDB" id="A0A4C1X7G6"/>
<sequence length="143" mass="16628">MWRLQTIFKVFEERLPMIAGRKDKRHGNRFCNRSPFELLEPLKTIQRYIKPHPINQLKRLIKAGKATDPNGIIIHSIKQPHLILWYSPTFPADSAAKHRLCKEPNTTICQSRPRPLLNLCHTTMAVRIKETTSGGYGRMAHHR</sequence>
<dbReference type="Proteomes" id="UP000299102">
    <property type="component" value="Unassembled WGS sequence"/>
</dbReference>
<gene>
    <name evidence="1" type="ORF">EVAR_87762_1</name>
</gene>
<comment type="caution">
    <text evidence="1">The sequence shown here is derived from an EMBL/GenBank/DDBJ whole genome shotgun (WGS) entry which is preliminary data.</text>
</comment>
<accession>A0A4C1X7G6</accession>
<name>A0A4C1X7G6_EUMVA</name>
<keyword evidence="2" id="KW-1185">Reference proteome</keyword>
<evidence type="ECO:0000313" key="1">
    <source>
        <dbReference type="EMBL" id="GBP58185.1"/>
    </source>
</evidence>
<protein>
    <submittedName>
        <fullName evidence="1">Uncharacterized protein</fullName>
    </submittedName>
</protein>
<proteinExistence type="predicted"/>
<dbReference type="EMBL" id="BGZK01000729">
    <property type="protein sequence ID" value="GBP58185.1"/>
    <property type="molecule type" value="Genomic_DNA"/>
</dbReference>